<dbReference type="InterPro" id="IPR000873">
    <property type="entry name" value="AMP-dep_synth/lig_dom"/>
</dbReference>
<accession>A0A286UR40</accession>
<name>A0A286UR40_9AGAM</name>
<dbReference type="GO" id="GO:0006631">
    <property type="term" value="P:fatty acid metabolic process"/>
    <property type="evidence" value="ECO:0007669"/>
    <property type="project" value="UniProtKB-KW"/>
</dbReference>
<evidence type="ECO:0000313" key="7">
    <source>
        <dbReference type="EMBL" id="PAV22009.1"/>
    </source>
</evidence>
<dbReference type="GO" id="GO:0016874">
    <property type="term" value="F:ligase activity"/>
    <property type="evidence" value="ECO:0007669"/>
    <property type="project" value="UniProtKB-KW"/>
</dbReference>
<dbReference type="Pfam" id="PF00501">
    <property type="entry name" value="AMP-binding"/>
    <property type="match status" value="1"/>
</dbReference>
<feature type="domain" description="AMP-binding enzyme C-terminal" evidence="6">
    <location>
        <begin position="451"/>
        <end position="533"/>
    </location>
</feature>
<comment type="similarity">
    <text evidence="1">Belongs to the ATP-dependent AMP-binding enzyme family.</text>
</comment>
<dbReference type="STRING" id="2282107.A0A286UR40"/>
<comment type="caution">
    <text evidence="7">The sequence shown here is derived from an EMBL/GenBank/DDBJ whole genome shotgun (WGS) entry which is preliminary data.</text>
</comment>
<proteinExistence type="inferred from homology"/>
<keyword evidence="4" id="KW-0443">Lipid metabolism</keyword>
<keyword evidence="3" id="KW-0276">Fatty acid metabolism</keyword>
<sequence>MSALLLKDFHPTPASLPPEHCSYRMKIPSNSSLPVHIHPLNPLQFLLRAATIYPHKLAISHPDVESPVCYTYSVWAQRVQNLAYALIWYGIKPGDKVAVISPNTPMIAEAHHGIIAARAVLTPINTRLTKGEVKYILEHSQSRLILVDHEYVHLVSDTKIPVIVSKDTGRFGCPYEDFLSKGRQHSKEMGWAGLELELNEDAPATLCYTSGTTGRPKGNAYETRMNKDSVYFWILPMFHAAGWTFPWSITFSFATQITQRSVSNVLVWKHLINSGISHYCGAPTVQIGIVTHPDAKTLDRPVTAIVAGSAPTAHLIGELEKKNIHTYGPFMRGYPHQFWNDLPLDSRAKLMARQGYTSALAHDVRVIYQDDSDEPTDVPADGKTVGEIVTRGNIVMKEYFRDPEATKAAFRGGYFRSGDLAVMHEDGSIAIQDRSKDIIISGGENASSLSIEQELAEHPAILEVAVVARPHPKWGERPCAFVVLTPSAELQYATKHDVFERDLKAFAKGRLPGFACPEWVRVLDELPKTSTGKIMKTALRGIVAKL</sequence>
<gene>
    <name evidence="7" type="ORF">PNOK_0196600</name>
</gene>
<evidence type="ECO:0000259" key="5">
    <source>
        <dbReference type="Pfam" id="PF00501"/>
    </source>
</evidence>
<organism evidence="7 8">
    <name type="scientific">Pyrrhoderma noxium</name>
    <dbReference type="NCBI Taxonomy" id="2282107"/>
    <lineage>
        <taxon>Eukaryota</taxon>
        <taxon>Fungi</taxon>
        <taxon>Dikarya</taxon>
        <taxon>Basidiomycota</taxon>
        <taxon>Agaricomycotina</taxon>
        <taxon>Agaricomycetes</taxon>
        <taxon>Hymenochaetales</taxon>
        <taxon>Hymenochaetaceae</taxon>
        <taxon>Pyrrhoderma</taxon>
    </lineage>
</organism>
<keyword evidence="8" id="KW-1185">Reference proteome</keyword>
<keyword evidence="2" id="KW-0436">Ligase</keyword>
<dbReference type="InterPro" id="IPR045851">
    <property type="entry name" value="AMP-bd_C_sf"/>
</dbReference>
<dbReference type="PROSITE" id="PS00455">
    <property type="entry name" value="AMP_BINDING"/>
    <property type="match status" value="1"/>
</dbReference>
<dbReference type="Gene3D" id="3.30.300.30">
    <property type="match status" value="1"/>
</dbReference>
<dbReference type="InterPro" id="IPR042099">
    <property type="entry name" value="ANL_N_sf"/>
</dbReference>
<evidence type="ECO:0000313" key="8">
    <source>
        <dbReference type="Proteomes" id="UP000217199"/>
    </source>
</evidence>
<dbReference type="AlphaFoldDB" id="A0A286UR40"/>
<reference evidence="7 8" key="1">
    <citation type="journal article" date="2017" name="Mol. Ecol.">
        <title>Comparative and population genomic landscape of Phellinus noxius: A hypervariable fungus causing root rot in trees.</title>
        <authorList>
            <person name="Chung C.L."/>
            <person name="Lee T.J."/>
            <person name="Akiba M."/>
            <person name="Lee H.H."/>
            <person name="Kuo T.H."/>
            <person name="Liu D."/>
            <person name="Ke H.M."/>
            <person name="Yokoi T."/>
            <person name="Roa M.B."/>
            <person name="Lu M.J."/>
            <person name="Chang Y.Y."/>
            <person name="Ann P.J."/>
            <person name="Tsai J.N."/>
            <person name="Chen C.Y."/>
            <person name="Tzean S.S."/>
            <person name="Ota Y."/>
            <person name="Hattori T."/>
            <person name="Sahashi N."/>
            <person name="Liou R.F."/>
            <person name="Kikuchi T."/>
            <person name="Tsai I.J."/>
        </authorList>
    </citation>
    <scope>NUCLEOTIDE SEQUENCE [LARGE SCALE GENOMIC DNA]</scope>
    <source>
        <strain evidence="7 8">FFPRI411160</strain>
    </source>
</reference>
<dbReference type="Proteomes" id="UP000217199">
    <property type="component" value="Unassembled WGS sequence"/>
</dbReference>
<feature type="domain" description="AMP-dependent synthetase/ligase" evidence="5">
    <location>
        <begin position="49"/>
        <end position="400"/>
    </location>
</feature>
<dbReference type="EMBL" id="NBII01000002">
    <property type="protein sequence ID" value="PAV22009.1"/>
    <property type="molecule type" value="Genomic_DNA"/>
</dbReference>
<evidence type="ECO:0000256" key="4">
    <source>
        <dbReference type="ARBA" id="ARBA00023098"/>
    </source>
</evidence>
<evidence type="ECO:0000256" key="1">
    <source>
        <dbReference type="ARBA" id="ARBA00006432"/>
    </source>
</evidence>
<dbReference type="PANTHER" id="PTHR43859">
    <property type="entry name" value="ACYL-ACTIVATING ENZYME"/>
    <property type="match status" value="1"/>
</dbReference>
<dbReference type="InParanoid" id="A0A286UR40"/>
<protein>
    <submittedName>
        <fullName evidence="7">Acetyl-synthetase</fullName>
    </submittedName>
</protein>
<dbReference type="InterPro" id="IPR025110">
    <property type="entry name" value="AMP-bd_C"/>
</dbReference>
<dbReference type="PANTHER" id="PTHR43859:SF4">
    <property type="entry name" value="BUTANOATE--COA LIGASE AAE1-RELATED"/>
    <property type="match status" value="1"/>
</dbReference>
<evidence type="ECO:0000256" key="2">
    <source>
        <dbReference type="ARBA" id="ARBA00022598"/>
    </source>
</evidence>
<dbReference type="SUPFAM" id="SSF56801">
    <property type="entry name" value="Acetyl-CoA synthetase-like"/>
    <property type="match status" value="1"/>
</dbReference>
<dbReference type="FunFam" id="3.30.300.30:FF:000008">
    <property type="entry name" value="2,3-dihydroxybenzoate-AMP ligase"/>
    <property type="match status" value="1"/>
</dbReference>
<dbReference type="Pfam" id="PF13193">
    <property type="entry name" value="AMP-binding_C"/>
    <property type="match status" value="1"/>
</dbReference>
<dbReference type="Gene3D" id="3.40.50.12780">
    <property type="entry name" value="N-terminal domain of ligase-like"/>
    <property type="match status" value="1"/>
</dbReference>
<dbReference type="OrthoDB" id="10253115at2759"/>
<evidence type="ECO:0000256" key="3">
    <source>
        <dbReference type="ARBA" id="ARBA00022832"/>
    </source>
</evidence>
<dbReference type="InterPro" id="IPR020845">
    <property type="entry name" value="AMP-binding_CS"/>
</dbReference>
<evidence type="ECO:0000259" key="6">
    <source>
        <dbReference type="Pfam" id="PF13193"/>
    </source>
</evidence>